<comment type="caution">
    <text evidence="7">The sequence shown here is derived from an EMBL/GenBank/DDBJ whole genome shotgun (WGS) entry which is preliminary data.</text>
</comment>
<evidence type="ECO:0000313" key="8">
    <source>
        <dbReference type="Proteomes" id="UP001603857"/>
    </source>
</evidence>
<keyword evidence="6" id="KW-0964">Secreted</keyword>
<dbReference type="InterPro" id="IPR004963">
    <property type="entry name" value="PAE/NOTUM"/>
</dbReference>
<keyword evidence="4 6" id="KW-0134">Cell wall</keyword>
<name>A0ABD1MDR8_9FABA</name>
<reference evidence="7 8" key="1">
    <citation type="submission" date="2024-08" db="EMBL/GenBank/DDBJ databases">
        <title>Insights into the chromosomal genome structure of Flemingia macrophylla.</title>
        <authorList>
            <person name="Ding Y."/>
            <person name="Zhao Y."/>
            <person name="Bi W."/>
            <person name="Wu M."/>
            <person name="Zhao G."/>
            <person name="Gong Y."/>
            <person name="Li W."/>
            <person name="Zhang P."/>
        </authorList>
    </citation>
    <scope>NUCLEOTIDE SEQUENCE [LARGE SCALE GENOMIC DNA]</scope>
    <source>
        <strain evidence="7">DYQJB</strain>
        <tissue evidence="7">Leaf</tissue>
    </source>
</reference>
<comment type="function">
    <text evidence="1 6">Hydrolyzes acetyl esters in homogalacturonan regions of pectin. In type I primary cell wall, galacturonic acid residues of pectin can be acetylated at the O-2 and O-3 positions. Decreasing the degree of acetylation of pectin gels in vitro alters their physical properties.</text>
</comment>
<dbReference type="EC" id="3.1.1.-" evidence="6"/>
<dbReference type="Pfam" id="PF03283">
    <property type="entry name" value="PAE"/>
    <property type="match status" value="2"/>
</dbReference>
<organism evidence="7 8">
    <name type="scientific">Flemingia macrophylla</name>
    <dbReference type="NCBI Taxonomy" id="520843"/>
    <lineage>
        <taxon>Eukaryota</taxon>
        <taxon>Viridiplantae</taxon>
        <taxon>Streptophyta</taxon>
        <taxon>Embryophyta</taxon>
        <taxon>Tracheophyta</taxon>
        <taxon>Spermatophyta</taxon>
        <taxon>Magnoliopsida</taxon>
        <taxon>eudicotyledons</taxon>
        <taxon>Gunneridae</taxon>
        <taxon>Pentapetalae</taxon>
        <taxon>rosids</taxon>
        <taxon>fabids</taxon>
        <taxon>Fabales</taxon>
        <taxon>Fabaceae</taxon>
        <taxon>Papilionoideae</taxon>
        <taxon>50 kb inversion clade</taxon>
        <taxon>NPAAA clade</taxon>
        <taxon>indigoferoid/millettioid clade</taxon>
        <taxon>Phaseoleae</taxon>
        <taxon>Flemingia</taxon>
    </lineage>
</organism>
<accession>A0ABD1MDR8</accession>
<comment type="similarity">
    <text evidence="3 6">Belongs to the pectinacetylesterase family.</text>
</comment>
<evidence type="ECO:0000256" key="1">
    <source>
        <dbReference type="ARBA" id="ARBA00003534"/>
    </source>
</evidence>
<evidence type="ECO:0000313" key="7">
    <source>
        <dbReference type="EMBL" id="KAL2333929.1"/>
    </source>
</evidence>
<keyword evidence="6" id="KW-0378">Hydrolase</keyword>
<evidence type="ECO:0000256" key="5">
    <source>
        <dbReference type="ARBA" id="ARBA00023316"/>
    </source>
</evidence>
<gene>
    <name evidence="7" type="ORF">Fmac_015142</name>
</gene>
<dbReference type="PANTHER" id="PTHR21562:SF93">
    <property type="entry name" value="PECTIN ACETYLESTERASE 8"/>
    <property type="match status" value="1"/>
</dbReference>
<dbReference type="Proteomes" id="UP001603857">
    <property type="component" value="Unassembled WGS sequence"/>
</dbReference>
<evidence type="ECO:0000256" key="3">
    <source>
        <dbReference type="ARBA" id="ARBA00005784"/>
    </source>
</evidence>
<evidence type="ECO:0000256" key="2">
    <source>
        <dbReference type="ARBA" id="ARBA00004191"/>
    </source>
</evidence>
<proteinExistence type="inferred from homology"/>
<keyword evidence="5 6" id="KW-0961">Cell wall biogenesis/degradation</keyword>
<keyword evidence="8" id="KW-1185">Reference proteome</keyword>
<comment type="subcellular location">
    <subcellularLocation>
        <location evidence="2 6">Secreted</location>
        <location evidence="2 6">Cell wall</location>
    </subcellularLocation>
</comment>
<evidence type="ECO:0000256" key="4">
    <source>
        <dbReference type="ARBA" id="ARBA00022512"/>
    </source>
</evidence>
<dbReference type="EMBL" id="JBGMDY010000005">
    <property type="protein sequence ID" value="KAL2333929.1"/>
    <property type="molecule type" value="Genomic_DNA"/>
</dbReference>
<sequence length="172" mass="19038">MEELLAKGMRNAKNAILSGCSAGGLTAILHCDRFKTLLPAGANVRCLSDAGLCKKFAPIMHFQTQSRTGFKSQFERAIRVVGNSPSKGWFIDSCYTHCQTESQVTWSQSDAPHLANTVSLTPIVVSKLWRWIAKAIFGLRFKYMSDLDILGTIEKIKEKATISLLKLRADSD</sequence>
<evidence type="ECO:0000256" key="6">
    <source>
        <dbReference type="RuleBase" id="RU363114"/>
    </source>
</evidence>
<dbReference type="GO" id="GO:0016787">
    <property type="term" value="F:hydrolase activity"/>
    <property type="evidence" value="ECO:0007669"/>
    <property type="project" value="UniProtKB-KW"/>
</dbReference>
<dbReference type="AlphaFoldDB" id="A0ABD1MDR8"/>
<dbReference type="GO" id="GO:0071555">
    <property type="term" value="P:cell wall organization"/>
    <property type="evidence" value="ECO:0007669"/>
    <property type="project" value="UniProtKB-KW"/>
</dbReference>
<dbReference type="PANTHER" id="PTHR21562">
    <property type="entry name" value="NOTUM-RELATED"/>
    <property type="match status" value="1"/>
</dbReference>
<protein>
    <recommendedName>
        <fullName evidence="6">Pectin acetylesterase</fullName>
        <ecNumber evidence="6">3.1.1.-</ecNumber>
    </recommendedName>
</protein>